<dbReference type="Proteomes" id="UP001516588">
    <property type="component" value="Unassembled WGS sequence"/>
</dbReference>
<evidence type="ECO:0008006" key="3">
    <source>
        <dbReference type="Google" id="ProtNLM"/>
    </source>
</evidence>
<accession>A0ABR9QVZ8</accession>
<gene>
    <name evidence="1" type="ORF">INF20_02055</name>
</gene>
<organism evidence="1 2">
    <name type="scientific">Gallibacter intestinalis</name>
    <dbReference type="NCBI Taxonomy" id="2779356"/>
    <lineage>
        <taxon>Bacteria</taxon>
        <taxon>Bacillati</taxon>
        <taxon>Bacillota</taxon>
        <taxon>Clostridia</taxon>
        <taxon>Eubacteriales</taxon>
        <taxon>Eubacteriaceae</taxon>
        <taxon>Gallibacter</taxon>
    </lineage>
</organism>
<proteinExistence type="predicted"/>
<reference evidence="1 2" key="1">
    <citation type="submission" date="2020-10" db="EMBL/GenBank/DDBJ databases">
        <title>ChiBAC.</title>
        <authorList>
            <person name="Zenner C."/>
            <person name="Hitch T.C.A."/>
            <person name="Clavel T."/>
        </authorList>
    </citation>
    <scope>NUCLEOTIDE SEQUENCE [LARGE SCALE GENOMIC DNA]</scope>
    <source>
        <strain evidence="1 2">DSM 108706</strain>
    </source>
</reference>
<evidence type="ECO:0000313" key="2">
    <source>
        <dbReference type="Proteomes" id="UP001516588"/>
    </source>
</evidence>
<sequence length="188" mass="21821">MKSTIKRSTWKAIYRLLDRVSPIDGDCGKLCGCACCTPEGDETQEGLGDFVLGMYLLPGEEKLFSMKEGWLKWSVENAEDYEFPDSWHGKVYFIRCTTPPFCHREMRPIQCRTYPLMPYIDKDGVFSLVLSKADVPYSCPLIDKKIPLNERFCRATFTVWKRLIKDPLIYDLVKMDSQMMRDEGLLTF</sequence>
<name>A0ABR9QVZ8_9FIRM</name>
<evidence type="ECO:0000313" key="1">
    <source>
        <dbReference type="EMBL" id="MBE5035061.1"/>
    </source>
</evidence>
<dbReference type="EMBL" id="JADCKA010000002">
    <property type="protein sequence ID" value="MBE5035061.1"/>
    <property type="molecule type" value="Genomic_DNA"/>
</dbReference>
<keyword evidence="2" id="KW-1185">Reference proteome</keyword>
<protein>
    <recommendedName>
        <fullName evidence="3">YkgJ family cysteine cluster protein</fullName>
    </recommendedName>
</protein>
<dbReference type="RefSeq" id="WP_226384729.1">
    <property type="nucleotide sequence ID" value="NZ_JADCKA010000002.1"/>
</dbReference>
<comment type="caution">
    <text evidence="1">The sequence shown here is derived from an EMBL/GenBank/DDBJ whole genome shotgun (WGS) entry which is preliminary data.</text>
</comment>